<evidence type="ECO:0000313" key="15">
    <source>
        <dbReference type="Proteomes" id="UP000246964"/>
    </source>
</evidence>
<evidence type="ECO:0000256" key="3">
    <source>
        <dbReference type="ARBA" id="ARBA00015419"/>
    </source>
</evidence>
<dbReference type="Gene3D" id="3.10.20.310">
    <property type="entry name" value="membrane protein fhac"/>
    <property type="match status" value="3"/>
</dbReference>
<feature type="domain" description="TamA POTRA" evidence="13">
    <location>
        <begin position="42"/>
        <end position="118"/>
    </location>
</feature>
<dbReference type="OrthoDB" id="9803054at2"/>
<evidence type="ECO:0000256" key="9">
    <source>
        <dbReference type="ARBA" id="ARBA00033063"/>
    </source>
</evidence>
<keyword evidence="15" id="KW-1185">Reference proteome</keyword>
<name>A0A317Q5Q8_9GAMM</name>
<dbReference type="Proteomes" id="UP000246964">
    <property type="component" value="Unassembled WGS sequence"/>
</dbReference>
<dbReference type="AlphaFoldDB" id="A0A317Q5Q8"/>
<sequence>MIFRAVVCLWLSLLALSSVLIAPASLAAPQDATSEERPQLQVIIEGLEDQLLTNAKAHLAIYALHQQTVPSVFRVRYLMRQGEQELKTALMPYGYYQTQVSYELLQEDQQWTVRYQVNAGPISTYQTVTVTLLGEADQDTAFTRLIDDLAPTIGDPVIHRDYEAFKSRLRNLAAERGYYDAFFSRSEVAIDSASFGADLTIEFNAGPRYLFGDTLFCCATIGAELLDRFVQYQQGSGFNTRDLLDLQVGLAASDYFNTVEISPLWSEASDKQVPIEVTLTPNKRDRYQIGPGYGTDTGARLTLGFDRRWLNDRGHKLSSVVRLSEVQNTGYISYIIPGRNPARDSYSFNAEVSDRSFEQQRSTLTKASVRDIRHYDRWHRTYELSYQREDFAFGDEPRQRSNFFIPSIEWSLIESTTLEGSRNIIDDGYRISVLLRGAHESLVADTNVISLKVSGKWVHRLNDKWRILARAEVGALEADNFDLLPPTLRFFSGGDHSVRGYGFQQLGPLNEEGVVVGGRFMTANSLELDYAFQPNWRVAIFTDLGNSMRDWQESLKQTVGIGVRWVSPIGPVRLDIANAIDEPDTPWRIHFTLGPDL</sequence>
<evidence type="ECO:0000256" key="7">
    <source>
        <dbReference type="ARBA" id="ARBA00023136"/>
    </source>
</evidence>
<evidence type="ECO:0000313" key="14">
    <source>
        <dbReference type="EMBL" id="PWW11335.1"/>
    </source>
</evidence>
<keyword evidence="8" id="KW-0998">Cell outer membrane</keyword>
<comment type="subunit">
    <text evidence="10">Interacts with TamB to form the translocation and assembly module (TAM).</text>
</comment>
<dbReference type="EMBL" id="QGTT01000011">
    <property type="protein sequence ID" value="PWW11335.1"/>
    <property type="molecule type" value="Genomic_DNA"/>
</dbReference>
<feature type="signal peptide" evidence="11">
    <location>
        <begin position="1"/>
        <end position="27"/>
    </location>
</feature>
<evidence type="ECO:0000256" key="5">
    <source>
        <dbReference type="ARBA" id="ARBA00022692"/>
    </source>
</evidence>
<dbReference type="GO" id="GO:0097347">
    <property type="term" value="C:TAM protein secretion complex"/>
    <property type="evidence" value="ECO:0007669"/>
    <property type="project" value="TreeGrafter"/>
</dbReference>
<protein>
    <recommendedName>
        <fullName evidence="3">Translocation and assembly module subunit TamA</fullName>
    </recommendedName>
    <alternativeName>
        <fullName evidence="9">Autotransporter assembly factor TamA</fullName>
    </alternativeName>
</protein>
<comment type="subcellular location">
    <subcellularLocation>
        <location evidence="1">Cell outer membrane</location>
    </subcellularLocation>
</comment>
<evidence type="ECO:0000256" key="11">
    <source>
        <dbReference type="SAM" id="SignalP"/>
    </source>
</evidence>
<dbReference type="InterPro" id="IPR000184">
    <property type="entry name" value="Bac_surfAg_D15"/>
</dbReference>
<keyword evidence="6 11" id="KW-0732">Signal</keyword>
<evidence type="ECO:0000256" key="2">
    <source>
        <dbReference type="ARBA" id="ARBA00010248"/>
    </source>
</evidence>
<gene>
    <name evidence="14" type="ORF">DET45_1113</name>
</gene>
<keyword evidence="4" id="KW-1134">Transmembrane beta strand</keyword>
<comment type="similarity">
    <text evidence="2">Belongs to the TamA family.</text>
</comment>
<dbReference type="PANTHER" id="PTHR12815:SF47">
    <property type="entry name" value="TRANSLOCATION AND ASSEMBLY MODULE SUBUNIT TAMA"/>
    <property type="match status" value="1"/>
</dbReference>
<evidence type="ECO:0000256" key="10">
    <source>
        <dbReference type="ARBA" id="ARBA00093548"/>
    </source>
</evidence>
<keyword evidence="7" id="KW-0472">Membrane</keyword>
<dbReference type="Pfam" id="PF01103">
    <property type="entry name" value="Omp85"/>
    <property type="match status" value="1"/>
</dbReference>
<dbReference type="GO" id="GO:0009279">
    <property type="term" value="C:cell outer membrane"/>
    <property type="evidence" value="ECO:0007669"/>
    <property type="project" value="UniProtKB-SubCell"/>
</dbReference>
<evidence type="ECO:0000259" key="13">
    <source>
        <dbReference type="Pfam" id="PF17243"/>
    </source>
</evidence>
<accession>A0A317Q5Q8</accession>
<comment type="caution">
    <text evidence="14">The sequence shown here is derived from an EMBL/GenBank/DDBJ whole genome shotgun (WGS) entry which is preliminary data.</text>
</comment>
<evidence type="ECO:0000256" key="8">
    <source>
        <dbReference type="ARBA" id="ARBA00023237"/>
    </source>
</evidence>
<evidence type="ECO:0000256" key="1">
    <source>
        <dbReference type="ARBA" id="ARBA00004442"/>
    </source>
</evidence>
<evidence type="ECO:0000259" key="12">
    <source>
        <dbReference type="Pfam" id="PF01103"/>
    </source>
</evidence>
<dbReference type="InterPro" id="IPR035243">
    <property type="entry name" value="TamA_POTRA_Dom_1"/>
</dbReference>
<evidence type="ECO:0000256" key="4">
    <source>
        <dbReference type="ARBA" id="ARBA00022452"/>
    </source>
</evidence>
<keyword evidence="5" id="KW-0812">Transmembrane</keyword>
<dbReference type="Pfam" id="PF17243">
    <property type="entry name" value="POTRA_TamA_1"/>
    <property type="match status" value="1"/>
</dbReference>
<evidence type="ECO:0000256" key="6">
    <source>
        <dbReference type="ARBA" id="ARBA00022729"/>
    </source>
</evidence>
<feature type="domain" description="Bacterial surface antigen (D15)" evidence="12">
    <location>
        <begin position="313"/>
        <end position="594"/>
    </location>
</feature>
<dbReference type="GO" id="GO:0009306">
    <property type="term" value="P:protein secretion"/>
    <property type="evidence" value="ECO:0007669"/>
    <property type="project" value="TreeGrafter"/>
</dbReference>
<feature type="chain" id="PRO_5016305399" description="Translocation and assembly module subunit TamA" evidence="11">
    <location>
        <begin position="28"/>
        <end position="597"/>
    </location>
</feature>
<reference evidence="14 15" key="1">
    <citation type="submission" date="2018-05" db="EMBL/GenBank/DDBJ databases">
        <title>Freshwater and sediment microbial communities from various areas in North America, analyzing microbe dynamics in response to fracking.</title>
        <authorList>
            <person name="Lamendella R."/>
        </authorList>
    </citation>
    <scope>NUCLEOTIDE SEQUENCE [LARGE SCALE GENOMIC DNA]</scope>
    <source>
        <strain evidence="14 15">125B1</strain>
    </source>
</reference>
<dbReference type="PANTHER" id="PTHR12815">
    <property type="entry name" value="SORTING AND ASSEMBLY MACHINERY SAMM50 PROTEIN FAMILY MEMBER"/>
    <property type="match status" value="1"/>
</dbReference>
<dbReference type="InterPro" id="IPR039910">
    <property type="entry name" value="D15-like"/>
</dbReference>
<proteinExistence type="inferred from homology"/>
<dbReference type="RefSeq" id="WP_110076247.1">
    <property type="nucleotide sequence ID" value="NZ_QGTT01000011.1"/>
</dbReference>
<organism evidence="14 15">
    <name type="scientific">Pseudidiomarina maritima</name>
    <dbReference type="NCBI Taxonomy" id="519453"/>
    <lineage>
        <taxon>Bacteria</taxon>
        <taxon>Pseudomonadati</taxon>
        <taxon>Pseudomonadota</taxon>
        <taxon>Gammaproteobacteria</taxon>
        <taxon>Alteromonadales</taxon>
        <taxon>Idiomarinaceae</taxon>
        <taxon>Pseudidiomarina</taxon>
    </lineage>
</organism>
<dbReference type="Gene3D" id="2.40.160.50">
    <property type="entry name" value="membrane protein fhac: a member of the omp85/tpsb transporter family"/>
    <property type="match status" value="1"/>
</dbReference>